<evidence type="ECO:0000256" key="5">
    <source>
        <dbReference type="ARBA" id="ARBA00022842"/>
    </source>
</evidence>
<dbReference type="KEGG" id="dbk:DGMP_11690"/>
<dbReference type="InterPro" id="IPR050646">
    <property type="entry name" value="Cas1"/>
</dbReference>
<name>A0A8D5FS96_9BACT</name>
<evidence type="ECO:0000256" key="3">
    <source>
        <dbReference type="ARBA" id="ARBA00022759"/>
    </source>
</evidence>
<protein>
    <recommendedName>
        <fullName evidence="8">CRISPR-associated endonuclease Cas1</fullName>
        <ecNumber evidence="8">3.1.-.-</ecNumber>
    </recommendedName>
</protein>
<dbReference type="EMBL" id="AP024086">
    <property type="protein sequence ID" value="BCL60476.1"/>
    <property type="molecule type" value="Genomic_DNA"/>
</dbReference>
<comment type="cofactor">
    <cofactor evidence="8">
        <name>Mg(2+)</name>
        <dbReference type="ChEBI" id="CHEBI:18420"/>
    </cofactor>
    <cofactor evidence="8">
        <name>Mn(2+)</name>
        <dbReference type="ChEBI" id="CHEBI:29035"/>
    </cofactor>
</comment>
<keyword evidence="8" id="KW-0464">Manganese</keyword>
<dbReference type="InterPro" id="IPR002729">
    <property type="entry name" value="CRISPR-assoc_Cas1"/>
</dbReference>
<dbReference type="GO" id="GO:0003677">
    <property type="term" value="F:DNA binding"/>
    <property type="evidence" value="ECO:0007669"/>
    <property type="project" value="UniProtKB-KW"/>
</dbReference>
<keyword evidence="8" id="KW-0238">DNA-binding</keyword>
<comment type="similarity">
    <text evidence="8">Belongs to the CRISPR-associated endonuclease Cas1 family.</text>
</comment>
<evidence type="ECO:0000313" key="10">
    <source>
        <dbReference type="Proteomes" id="UP000826725"/>
    </source>
</evidence>
<proteinExistence type="inferred from homology"/>
<dbReference type="PANTHER" id="PTHR34353">
    <property type="entry name" value="CRISPR-ASSOCIATED ENDONUCLEASE CAS1 1"/>
    <property type="match status" value="1"/>
</dbReference>
<comment type="function">
    <text evidence="8">CRISPR (clustered regularly interspaced short palindromic repeat), is an adaptive immune system that provides protection against mobile genetic elements (viruses, transposable elements and conjugative plasmids). CRISPR clusters contain spacers, sequences complementary to antecedent mobile elements, and target invading nucleic acids. CRISPR clusters are transcribed and processed into CRISPR RNA (crRNA). Acts as a dsDNA endonuclease. Involved in the integration of spacer DNA into the CRISPR cassette.</text>
</comment>
<dbReference type="GO" id="GO:0051607">
    <property type="term" value="P:defense response to virus"/>
    <property type="evidence" value="ECO:0007669"/>
    <property type="project" value="UniProtKB-UniRule"/>
</dbReference>
<keyword evidence="1 8" id="KW-0540">Nuclease</keyword>
<dbReference type="NCBIfam" id="TIGR00287">
    <property type="entry name" value="cas1"/>
    <property type="match status" value="1"/>
</dbReference>
<keyword evidence="5 8" id="KW-0460">Magnesium</keyword>
<keyword evidence="4 8" id="KW-0378">Hydrolase</keyword>
<dbReference type="Proteomes" id="UP000826725">
    <property type="component" value="Chromosome"/>
</dbReference>
<evidence type="ECO:0000256" key="6">
    <source>
        <dbReference type="ARBA" id="ARBA00023118"/>
    </source>
</evidence>
<feature type="binding site" evidence="8">
    <location>
        <position position="173"/>
    </location>
    <ligand>
        <name>Mn(2+)</name>
        <dbReference type="ChEBI" id="CHEBI:29035"/>
    </ligand>
</feature>
<dbReference type="Pfam" id="PF01867">
    <property type="entry name" value="Cas_Cas1"/>
    <property type="match status" value="1"/>
</dbReference>
<keyword evidence="6 8" id="KW-0051">Antiviral defense</keyword>
<feature type="binding site" evidence="8">
    <location>
        <position position="253"/>
    </location>
    <ligand>
        <name>Mn(2+)</name>
        <dbReference type="ChEBI" id="CHEBI:29035"/>
    </ligand>
</feature>
<dbReference type="GO" id="GO:0046872">
    <property type="term" value="F:metal ion binding"/>
    <property type="evidence" value="ECO:0007669"/>
    <property type="project" value="UniProtKB-UniRule"/>
</dbReference>
<evidence type="ECO:0000256" key="8">
    <source>
        <dbReference type="HAMAP-Rule" id="MF_01470"/>
    </source>
</evidence>
<organism evidence="9 10">
    <name type="scientific">Desulfomarina profundi</name>
    <dbReference type="NCBI Taxonomy" id="2772557"/>
    <lineage>
        <taxon>Bacteria</taxon>
        <taxon>Pseudomonadati</taxon>
        <taxon>Thermodesulfobacteriota</taxon>
        <taxon>Desulfobulbia</taxon>
        <taxon>Desulfobulbales</taxon>
        <taxon>Desulfobulbaceae</taxon>
        <taxon>Desulfomarina</taxon>
    </lineage>
</organism>
<evidence type="ECO:0000256" key="4">
    <source>
        <dbReference type="ARBA" id="ARBA00022801"/>
    </source>
</evidence>
<dbReference type="GO" id="GO:0016787">
    <property type="term" value="F:hydrolase activity"/>
    <property type="evidence" value="ECO:0007669"/>
    <property type="project" value="UniProtKB-KW"/>
</dbReference>
<evidence type="ECO:0000256" key="2">
    <source>
        <dbReference type="ARBA" id="ARBA00022723"/>
    </source>
</evidence>
<dbReference type="GO" id="GO:0004519">
    <property type="term" value="F:endonuclease activity"/>
    <property type="evidence" value="ECO:0007669"/>
    <property type="project" value="UniProtKB-UniRule"/>
</dbReference>
<keyword evidence="3 8" id="KW-0255">Endonuclease</keyword>
<dbReference type="AlphaFoldDB" id="A0A8D5FS96"/>
<dbReference type="HAMAP" id="MF_01470">
    <property type="entry name" value="Cas1"/>
    <property type="match status" value="1"/>
</dbReference>
<dbReference type="PANTHER" id="PTHR34353:SF2">
    <property type="entry name" value="CRISPR-ASSOCIATED ENDONUCLEASE CAS1 1"/>
    <property type="match status" value="1"/>
</dbReference>
<dbReference type="GO" id="GO:0043571">
    <property type="term" value="P:maintenance of CRISPR repeat elements"/>
    <property type="evidence" value="ECO:0007669"/>
    <property type="project" value="UniProtKB-UniRule"/>
</dbReference>
<evidence type="ECO:0000256" key="1">
    <source>
        <dbReference type="ARBA" id="ARBA00022722"/>
    </source>
</evidence>
<gene>
    <name evidence="9" type="primary">cas1-1</name>
    <name evidence="8" type="synonym">cas1</name>
    <name evidence="9" type="ORF">DGMP_11690</name>
</gene>
<sequence length="358" mass="39982">MGEIVVLLDHRDIVVKSEGQVLRIDRPGRKPERVPINMVGRVVVYGSPMVSCDVWRKLADCGVPAILFPGRGKGGPAWLGSGLSTSVMVRLAQHKGAASPTVSTEIARFLIDRKLAVQEKLLELLCRDDQDETLCSLFAEEIVEKAAATGEILRRCRLAVEEAESIESIRGHEGTGATAWFSFLSEILPPKWHFTGRNRRPPRDPVNGLLSLSYTMALSEVRQVVQLRGLDPCVGFMHLPRAGRESLLLDILEPCRPAVDGFVLELIHRDLTPEHFTSSKSNGSRLNKNGRAIYYSRWSERRLNWPAWHLDFEEFLSEPAPADKTDITLRSAIHAIVRDVTGILPQYQTSEGDTWESC</sequence>
<evidence type="ECO:0000256" key="7">
    <source>
        <dbReference type="ARBA" id="ARBA00038592"/>
    </source>
</evidence>
<keyword evidence="2 8" id="KW-0479">Metal-binding</keyword>
<reference evidence="9" key="1">
    <citation type="submission" date="2020-09" db="EMBL/GenBank/DDBJ databases">
        <title>Desulfogranum mesoprofundum gen. nov., sp. nov., a novel mesophilic, sulfate-reducing chemolithoautotroph isolated from a deep-sea hydrothermal vent chimney in the Suiyo Seamount.</title>
        <authorList>
            <person name="Hashimoto Y."/>
            <person name="Nakagawa S."/>
        </authorList>
    </citation>
    <scope>NUCLEOTIDE SEQUENCE</scope>
    <source>
        <strain evidence="9">KT2</strain>
    </source>
</reference>
<comment type="subunit">
    <text evidence="7 8">Homodimer, forms a heterotetramer with a Cas2 homodimer.</text>
</comment>
<keyword evidence="10" id="KW-1185">Reference proteome</keyword>
<dbReference type="RefSeq" id="WP_228856598.1">
    <property type="nucleotide sequence ID" value="NZ_AP024086.1"/>
</dbReference>
<dbReference type="EC" id="3.1.-.-" evidence="8"/>
<accession>A0A8D5FS96</accession>
<feature type="binding site" evidence="8">
    <location>
        <position position="238"/>
    </location>
    <ligand>
        <name>Mn(2+)</name>
        <dbReference type="ChEBI" id="CHEBI:29035"/>
    </ligand>
</feature>
<evidence type="ECO:0000313" key="9">
    <source>
        <dbReference type="EMBL" id="BCL60476.1"/>
    </source>
</evidence>
<dbReference type="CDD" id="cd09634">
    <property type="entry name" value="Cas1_I-II-III"/>
    <property type="match status" value="1"/>
</dbReference>